<evidence type="ECO:0000313" key="1">
    <source>
        <dbReference type="EMBL" id="AEI42345.1"/>
    </source>
</evidence>
<name>F8F671_PAEMK</name>
<dbReference type="EMBL" id="CP002869">
    <property type="protein sequence ID" value="AEI42345.1"/>
    <property type="molecule type" value="Genomic_DNA"/>
</dbReference>
<dbReference type="PATRIC" id="fig|1036673.3.peg.3499"/>
<reference evidence="1 2" key="2">
    <citation type="journal article" date="2013" name="Genome Announc.">
        <title>Genome Sequence of Growth-Improving Paenibacillus mucilaginosus Strain KNP414.</title>
        <authorList>
            <person name="Lu J.J."/>
            <person name="Wang J.F."/>
            <person name="Hu X.F."/>
        </authorList>
    </citation>
    <scope>NUCLEOTIDE SEQUENCE [LARGE SCALE GENOMIC DNA]</scope>
    <source>
        <strain evidence="1 2">KNP414</strain>
    </source>
</reference>
<gene>
    <name evidence="1" type="ordered locus">KNP414_03806</name>
</gene>
<organism evidence="1 2">
    <name type="scientific">Paenibacillus mucilaginosus (strain KNP414)</name>
    <dbReference type="NCBI Taxonomy" id="1036673"/>
    <lineage>
        <taxon>Bacteria</taxon>
        <taxon>Bacillati</taxon>
        <taxon>Bacillota</taxon>
        <taxon>Bacilli</taxon>
        <taxon>Bacillales</taxon>
        <taxon>Paenibacillaceae</taxon>
        <taxon>Paenibacillus</taxon>
    </lineage>
</organism>
<proteinExistence type="predicted"/>
<dbReference type="HOGENOM" id="CLU_3186671_0_0_9"/>
<reference evidence="2" key="1">
    <citation type="submission" date="2011-06" db="EMBL/GenBank/DDBJ databases">
        <title>Complete genome sequence of Paenibacillus mucilaginosus KNP414.</title>
        <authorList>
            <person name="Wang J."/>
            <person name="Hu S."/>
            <person name="Hu X."/>
            <person name="Zhang B."/>
            <person name="Dong D."/>
            <person name="Zhang S."/>
            <person name="Zhao K."/>
            <person name="Wu D."/>
        </authorList>
    </citation>
    <scope>NUCLEOTIDE SEQUENCE [LARGE SCALE GENOMIC DNA]</scope>
    <source>
        <strain evidence="2">KNP414</strain>
    </source>
</reference>
<protein>
    <submittedName>
        <fullName evidence="1">Uncharacterized protein</fullName>
    </submittedName>
</protein>
<dbReference type="KEGG" id="pms:KNP414_03806"/>
<dbReference type="AlphaFoldDB" id="F8F671"/>
<accession>F8F671</accession>
<sequence>MGGGAGDRLLGLAEVRLVDDENCTPEEIRISVQTLAAARLQEGAGV</sequence>
<evidence type="ECO:0000313" key="2">
    <source>
        <dbReference type="Proteomes" id="UP000006620"/>
    </source>
</evidence>
<dbReference type="Proteomes" id="UP000006620">
    <property type="component" value="Chromosome"/>
</dbReference>